<evidence type="ECO:0000313" key="1">
    <source>
        <dbReference type="EMBL" id="QBZ71479.1"/>
    </source>
</evidence>
<dbReference type="GeneID" id="64469687"/>
<protein>
    <submittedName>
        <fullName evidence="1">Uncharacterized protein</fullName>
    </submittedName>
</protein>
<dbReference type="RefSeq" id="YP_010054010.1">
    <property type="nucleotide sequence ID" value="NC_054647.1"/>
</dbReference>
<sequence length="57" mass="6462">MQTTKAKVWHLAKQNELDDFIAKVAKTFPDALEVVHVQTSDENAWCYAGKRDNDGVQ</sequence>
<accession>A0A4D6E0J8</accession>
<dbReference type="Proteomes" id="UP000297139">
    <property type="component" value="Segment"/>
</dbReference>
<dbReference type="InterPro" id="IPR055758">
    <property type="entry name" value="DUF7334"/>
</dbReference>
<keyword evidence="2" id="KW-1185">Reference proteome</keyword>
<name>A0A4D6E0J8_9CAUD</name>
<reference evidence="2" key="1">
    <citation type="submission" date="2019-03" db="EMBL/GenBank/DDBJ databases">
        <authorList>
            <person name="Olsen N.S."/>
            <person name="Kot W."/>
            <person name="Hansen L.H."/>
        </authorList>
    </citation>
    <scope>NUCLEOTIDE SEQUENCE [LARGE SCALE GENOMIC DNA]</scope>
</reference>
<evidence type="ECO:0000313" key="2">
    <source>
        <dbReference type="Proteomes" id="UP000297139"/>
    </source>
</evidence>
<proteinExistence type="predicted"/>
<dbReference type="Pfam" id="PF24022">
    <property type="entry name" value="DUF7334"/>
    <property type="match status" value="1"/>
</dbReference>
<dbReference type="EMBL" id="MK599416">
    <property type="protein sequence ID" value="QBZ71479.1"/>
    <property type="molecule type" value="Genomic_DNA"/>
</dbReference>
<organism evidence="1 2">
    <name type="scientific">Salmonella phage Akira</name>
    <dbReference type="NCBI Taxonomy" id="2562461"/>
    <lineage>
        <taxon>Viruses</taxon>
        <taxon>Duplodnaviria</taxon>
        <taxon>Heunggongvirae</taxon>
        <taxon>Uroviricota</taxon>
        <taxon>Caudoviricetes</taxon>
        <taxon>Akiravirus</taxon>
        <taxon>Akiravirus akira</taxon>
    </lineage>
</organism>
<dbReference type="KEGG" id="vg:64469687"/>